<sequence length="328" mass="34987">MRVIRLAALTVAVLLPLTGCAAGESQAPVAKASYIEPRPEGASALPPASAGAPTASPAQTCNPLASLRPPSVMPTPGHMPAGSTMQKIVERGRLVVGADQSINLFSSRDPATGQIVGFDVDVAREVARALFGADGDEHLQITAIASEERFPAIQNKRVDLVAHTTTSTCERPEPAAFSTDYYDAGQRILTSRNSNIMTVRDLDNRRVCAAGGTTSIATIARVAPTAQIIAAKYWTDCLVMLQQDQAEAITTDDTILYGLAAQDPALHVVGEQFSPEPYGLVMERSAMDFVRFVNGVLARMRADGTWQKLYTKWLPGPAPKPPVAQYSD</sequence>
<evidence type="ECO:0000256" key="3">
    <source>
        <dbReference type="ARBA" id="ARBA00022729"/>
    </source>
</evidence>
<dbReference type="RefSeq" id="WP_380128301.1">
    <property type="nucleotide sequence ID" value="NZ_JBHSIU010000130.1"/>
</dbReference>
<protein>
    <submittedName>
        <fullName evidence="7">Transporter substrate-binding domain-containing protein</fullName>
    </submittedName>
</protein>
<feature type="chain" id="PRO_5045770832" evidence="5">
    <location>
        <begin position="22"/>
        <end position="328"/>
    </location>
</feature>
<dbReference type="Proteomes" id="UP001595912">
    <property type="component" value="Unassembled WGS sequence"/>
</dbReference>
<feature type="compositionally biased region" description="Low complexity" evidence="4">
    <location>
        <begin position="42"/>
        <end position="58"/>
    </location>
</feature>
<dbReference type="PANTHER" id="PTHR30085">
    <property type="entry name" value="AMINO ACID ABC TRANSPORTER PERMEASE"/>
    <property type="match status" value="1"/>
</dbReference>
<dbReference type="SMART" id="SM00062">
    <property type="entry name" value="PBPb"/>
    <property type="match status" value="1"/>
</dbReference>
<dbReference type="PANTHER" id="PTHR30085:SF6">
    <property type="entry name" value="ABC TRANSPORTER GLUTAMINE-BINDING PROTEIN GLNH"/>
    <property type="match status" value="1"/>
</dbReference>
<dbReference type="Pfam" id="PF00497">
    <property type="entry name" value="SBP_bac_3"/>
    <property type="match status" value="1"/>
</dbReference>
<dbReference type="Gene3D" id="3.40.190.10">
    <property type="entry name" value="Periplasmic binding protein-like II"/>
    <property type="match status" value="2"/>
</dbReference>
<reference evidence="8" key="1">
    <citation type="journal article" date="2019" name="Int. J. Syst. Evol. Microbiol.">
        <title>The Global Catalogue of Microorganisms (GCM) 10K type strain sequencing project: providing services to taxonomists for standard genome sequencing and annotation.</title>
        <authorList>
            <consortium name="The Broad Institute Genomics Platform"/>
            <consortium name="The Broad Institute Genome Sequencing Center for Infectious Disease"/>
            <person name="Wu L."/>
            <person name="Ma J."/>
        </authorList>
    </citation>
    <scope>NUCLEOTIDE SEQUENCE [LARGE SCALE GENOMIC DNA]</scope>
    <source>
        <strain evidence="8">CGMCC 4.7152</strain>
    </source>
</reference>
<dbReference type="CDD" id="cd13690">
    <property type="entry name" value="PBP2_GluB"/>
    <property type="match status" value="1"/>
</dbReference>
<evidence type="ECO:0000259" key="6">
    <source>
        <dbReference type="SMART" id="SM00062"/>
    </source>
</evidence>
<dbReference type="EMBL" id="JBHSIU010000130">
    <property type="protein sequence ID" value="MFC5007665.1"/>
    <property type="molecule type" value="Genomic_DNA"/>
</dbReference>
<keyword evidence="2" id="KW-0813">Transport</keyword>
<dbReference type="InterPro" id="IPR051455">
    <property type="entry name" value="Bact_solute-bind_prot3"/>
</dbReference>
<evidence type="ECO:0000256" key="5">
    <source>
        <dbReference type="SAM" id="SignalP"/>
    </source>
</evidence>
<dbReference type="SUPFAM" id="SSF53850">
    <property type="entry name" value="Periplasmic binding protein-like II"/>
    <property type="match status" value="1"/>
</dbReference>
<dbReference type="InterPro" id="IPR001638">
    <property type="entry name" value="Solute-binding_3/MltF_N"/>
</dbReference>
<comment type="similarity">
    <text evidence="1">Belongs to the bacterial solute-binding protein 3 family.</text>
</comment>
<feature type="signal peptide" evidence="5">
    <location>
        <begin position="1"/>
        <end position="21"/>
    </location>
</feature>
<feature type="domain" description="Solute-binding protein family 3/N-terminal" evidence="6">
    <location>
        <begin position="93"/>
        <end position="317"/>
    </location>
</feature>
<evidence type="ECO:0000313" key="7">
    <source>
        <dbReference type="EMBL" id="MFC5007665.1"/>
    </source>
</evidence>
<name>A0ABV9WFY0_9ACTN</name>
<organism evidence="7 8">
    <name type="scientific">Dactylosporangium cerinum</name>
    <dbReference type="NCBI Taxonomy" id="1434730"/>
    <lineage>
        <taxon>Bacteria</taxon>
        <taxon>Bacillati</taxon>
        <taxon>Actinomycetota</taxon>
        <taxon>Actinomycetes</taxon>
        <taxon>Micromonosporales</taxon>
        <taxon>Micromonosporaceae</taxon>
        <taxon>Dactylosporangium</taxon>
    </lineage>
</organism>
<comment type="caution">
    <text evidence="7">The sequence shown here is derived from an EMBL/GenBank/DDBJ whole genome shotgun (WGS) entry which is preliminary data.</text>
</comment>
<evidence type="ECO:0000256" key="4">
    <source>
        <dbReference type="SAM" id="MobiDB-lite"/>
    </source>
</evidence>
<keyword evidence="8" id="KW-1185">Reference proteome</keyword>
<evidence type="ECO:0000256" key="1">
    <source>
        <dbReference type="ARBA" id="ARBA00010333"/>
    </source>
</evidence>
<keyword evidence="3 5" id="KW-0732">Signal</keyword>
<accession>A0ABV9WFY0</accession>
<feature type="region of interest" description="Disordered" evidence="4">
    <location>
        <begin position="38"/>
        <end position="76"/>
    </location>
</feature>
<proteinExistence type="inferred from homology"/>
<evidence type="ECO:0000313" key="8">
    <source>
        <dbReference type="Proteomes" id="UP001595912"/>
    </source>
</evidence>
<evidence type="ECO:0000256" key="2">
    <source>
        <dbReference type="ARBA" id="ARBA00022448"/>
    </source>
</evidence>
<gene>
    <name evidence="7" type="ORF">ACFPIJ_58895</name>
</gene>